<reference evidence="3" key="2">
    <citation type="submission" date="2015-01" db="EMBL/GenBank/DDBJ databases">
        <title>Evolutionary Origins and Diversification of the Mycorrhizal Mutualists.</title>
        <authorList>
            <consortium name="DOE Joint Genome Institute"/>
            <consortium name="Mycorrhizal Genomics Consortium"/>
            <person name="Kohler A."/>
            <person name="Kuo A."/>
            <person name="Nagy L.G."/>
            <person name="Floudas D."/>
            <person name="Copeland A."/>
            <person name="Barry K.W."/>
            <person name="Cichocki N."/>
            <person name="Veneault-Fourrey C."/>
            <person name="LaButti K."/>
            <person name="Lindquist E.A."/>
            <person name="Lipzen A."/>
            <person name="Lundell T."/>
            <person name="Morin E."/>
            <person name="Murat C."/>
            <person name="Riley R."/>
            <person name="Ohm R."/>
            <person name="Sun H."/>
            <person name="Tunlid A."/>
            <person name="Henrissat B."/>
            <person name="Grigoriev I.V."/>
            <person name="Hibbett D.S."/>
            <person name="Martin F."/>
        </authorList>
    </citation>
    <scope>NUCLEOTIDE SEQUENCE [LARGE SCALE GENOMIC DNA]</scope>
    <source>
        <strain evidence="3">MUT 4182</strain>
    </source>
</reference>
<protein>
    <recommendedName>
        <fullName evidence="1">Protein kinase domain-containing protein</fullName>
    </recommendedName>
</protein>
<dbReference type="EMBL" id="KN824273">
    <property type="protein sequence ID" value="KIO15280.1"/>
    <property type="molecule type" value="Genomic_DNA"/>
</dbReference>
<feature type="domain" description="Protein kinase" evidence="1">
    <location>
        <begin position="1"/>
        <end position="76"/>
    </location>
</feature>
<evidence type="ECO:0000313" key="3">
    <source>
        <dbReference type="Proteomes" id="UP000054248"/>
    </source>
</evidence>
<dbReference type="SUPFAM" id="SSF48452">
    <property type="entry name" value="TPR-like"/>
    <property type="match status" value="1"/>
</dbReference>
<dbReference type="OrthoDB" id="4062651at2759"/>
<gene>
    <name evidence="2" type="ORF">M407DRAFT_35187</name>
</gene>
<dbReference type="Proteomes" id="UP000054248">
    <property type="component" value="Unassembled WGS sequence"/>
</dbReference>
<dbReference type="STRING" id="1051891.A0A0C3PLV2"/>
<proteinExistence type="predicted"/>
<dbReference type="Gene3D" id="1.25.40.10">
    <property type="entry name" value="Tetratricopeptide repeat domain"/>
    <property type="match status" value="2"/>
</dbReference>
<dbReference type="HOGENOM" id="CLU_858406_0_0_1"/>
<dbReference type="SMART" id="SM00028">
    <property type="entry name" value="TPR"/>
    <property type="match status" value="3"/>
</dbReference>
<accession>A0A0C3PLV2</accession>
<evidence type="ECO:0000259" key="1">
    <source>
        <dbReference type="PROSITE" id="PS50011"/>
    </source>
</evidence>
<dbReference type="AlphaFoldDB" id="A0A0C3PLV2"/>
<feature type="non-terminal residue" evidence="2">
    <location>
        <position position="298"/>
    </location>
</feature>
<dbReference type="PROSITE" id="PS50011">
    <property type="entry name" value="PROTEIN_KINASE_DOM"/>
    <property type="match status" value="1"/>
</dbReference>
<dbReference type="GO" id="GO:0005524">
    <property type="term" value="F:ATP binding"/>
    <property type="evidence" value="ECO:0007669"/>
    <property type="project" value="InterPro"/>
</dbReference>
<dbReference type="GO" id="GO:0004672">
    <property type="term" value="F:protein kinase activity"/>
    <property type="evidence" value="ECO:0007669"/>
    <property type="project" value="InterPro"/>
</dbReference>
<dbReference type="InterPro" id="IPR000719">
    <property type="entry name" value="Prot_kinase_dom"/>
</dbReference>
<evidence type="ECO:0000313" key="2">
    <source>
        <dbReference type="EMBL" id="KIO15280.1"/>
    </source>
</evidence>
<dbReference type="InterPro" id="IPR011009">
    <property type="entry name" value="Kinase-like_dom_sf"/>
</dbReference>
<dbReference type="InterPro" id="IPR019734">
    <property type="entry name" value="TPR_rpt"/>
</dbReference>
<organism evidence="2 3">
    <name type="scientific">Tulasnella calospora MUT 4182</name>
    <dbReference type="NCBI Taxonomy" id="1051891"/>
    <lineage>
        <taxon>Eukaryota</taxon>
        <taxon>Fungi</taxon>
        <taxon>Dikarya</taxon>
        <taxon>Basidiomycota</taxon>
        <taxon>Agaricomycotina</taxon>
        <taxon>Agaricomycetes</taxon>
        <taxon>Cantharellales</taxon>
        <taxon>Tulasnellaceae</taxon>
        <taxon>Tulasnella</taxon>
    </lineage>
</organism>
<reference evidence="2 3" key="1">
    <citation type="submission" date="2014-04" db="EMBL/GenBank/DDBJ databases">
        <authorList>
            <consortium name="DOE Joint Genome Institute"/>
            <person name="Kuo A."/>
            <person name="Girlanda M."/>
            <person name="Perotto S."/>
            <person name="Kohler A."/>
            <person name="Nagy L.G."/>
            <person name="Floudas D."/>
            <person name="Copeland A."/>
            <person name="Barry K.W."/>
            <person name="Cichocki N."/>
            <person name="Veneault-Fourrey C."/>
            <person name="LaButti K."/>
            <person name="Lindquist E.A."/>
            <person name="Lipzen A."/>
            <person name="Lundell T."/>
            <person name="Morin E."/>
            <person name="Murat C."/>
            <person name="Sun H."/>
            <person name="Tunlid A."/>
            <person name="Henrissat B."/>
            <person name="Grigoriev I.V."/>
            <person name="Hibbett D.S."/>
            <person name="Martin F."/>
            <person name="Nordberg H.P."/>
            <person name="Cantor M.N."/>
            <person name="Hua S.X."/>
        </authorList>
    </citation>
    <scope>NUCLEOTIDE SEQUENCE [LARGE SCALE GENOMIC DNA]</scope>
    <source>
        <strain evidence="2 3">MUT 4182</strain>
    </source>
</reference>
<dbReference type="SUPFAM" id="SSF56112">
    <property type="entry name" value="Protein kinase-like (PK-like)"/>
    <property type="match status" value="1"/>
</dbReference>
<dbReference type="Gene3D" id="1.10.510.10">
    <property type="entry name" value="Transferase(Phosphotransferase) domain 1"/>
    <property type="match status" value="1"/>
</dbReference>
<name>A0A0C3PLV2_9AGAM</name>
<dbReference type="InterPro" id="IPR011990">
    <property type="entry name" value="TPR-like_helical_dom_sf"/>
</dbReference>
<sequence length="298" mass="32450">MWAIGWICWEIVTGRLPFEELNYSAAIICRTVTGQLPPVRDDTQLSHVLMLCNLMSNCWISEPAKRIDASTFHRKVGMVSSETPARSPPGGQKARSASLHLELGEMYVLQSDRAKAESHYLSAIEVSRRTKDEATSANCVGAVTSVNSDFREGKESTKQAQETPSGLRNNWVNVASLGDLRDMYGTQSKDAEAERSVGDSRETQASIGDSLDAAYALHGLGEIYRAQSRKQEAEKAFSAAHEIHSRIGHDLGVADALLGLGHTYHAQSRNQEAEKAFSAAHEIHSRIGSDLGAANALD</sequence>
<keyword evidence="3" id="KW-1185">Reference proteome</keyword>
<dbReference type="Pfam" id="PF13424">
    <property type="entry name" value="TPR_12"/>
    <property type="match status" value="1"/>
</dbReference>